<dbReference type="Proteomes" id="UP001152798">
    <property type="component" value="Chromosome 1"/>
</dbReference>
<evidence type="ECO:0000313" key="3">
    <source>
        <dbReference type="Proteomes" id="UP001152798"/>
    </source>
</evidence>
<dbReference type="EMBL" id="OV725077">
    <property type="protein sequence ID" value="CAH1388844.1"/>
    <property type="molecule type" value="Genomic_DNA"/>
</dbReference>
<accession>A0A9P0GUY9</accession>
<feature type="compositionally biased region" description="Low complexity" evidence="1">
    <location>
        <begin position="55"/>
        <end position="69"/>
    </location>
</feature>
<organism evidence="2 3">
    <name type="scientific">Nezara viridula</name>
    <name type="common">Southern green stink bug</name>
    <name type="synonym">Cimex viridulus</name>
    <dbReference type="NCBI Taxonomy" id="85310"/>
    <lineage>
        <taxon>Eukaryota</taxon>
        <taxon>Metazoa</taxon>
        <taxon>Ecdysozoa</taxon>
        <taxon>Arthropoda</taxon>
        <taxon>Hexapoda</taxon>
        <taxon>Insecta</taxon>
        <taxon>Pterygota</taxon>
        <taxon>Neoptera</taxon>
        <taxon>Paraneoptera</taxon>
        <taxon>Hemiptera</taxon>
        <taxon>Heteroptera</taxon>
        <taxon>Panheteroptera</taxon>
        <taxon>Pentatomomorpha</taxon>
        <taxon>Pentatomoidea</taxon>
        <taxon>Pentatomidae</taxon>
        <taxon>Pentatominae</taxon>
        <taxon>Nezara</taxon>
    </lineage>
</organism>
<protein>
    <submittedName>
        <fullName evidence="2">Uncharacterized protein</fullName>
    </submittedName>
</protein>
<evidence type="ECO:0000313" key="2">
    <source>
        <dbReference type="EMBL" id="CAH1388844.1"/>
    </source>
</evidence>
<feature type="region of interest" description="Disordered" evidence="1">
    <location>
        <begin position="40"/>
        <end position="79"/>
    </location>
</feature>
<name>A0A9P0GUY9_NEZVI</name>
<gene>
    <name evidence="2" type="ORF">NEZAVI_LOCUS373</name>
</gene>
<sequence length="151" mass="16209">MKTTHSKTKVLLEVYYTTLKTTKKTTFTGRQRNYNWVLTSEERRSAGGGRGGTRAGRAGTRRAAPAGSRLCPQAARSSPLLRASTALQPLQRRPIASGGVACPANGVPPRPPALQRSRAAPHLPLDGLLQHPPSLGFHLLTLVSVNLLQLT</sequence>
<proteinExistence type="predicted"/>
<evidence type="ECO:0000256" key="1">
    <source>
        <dbReference type="SAM" id="MobiDB-lite"/>
    </source>
</evidence>
<dbReference type="AlphaFoldDB" id="A0A9P0GUY9"/>
<reference evidence="2" key="1">
    <citation type="submission" date="2022-01" db="EMBL/GenBank/DDBJ databases">
        <authorList>
            <person name="King R."/>
        </authorList>
    </citation>
    <scope>NUCLEOTIDE SEQUENCE</scope>
</reference>
<keyword evidence="3" id="KW-1185">Reference proteome</keyword>